<reference evidence="1" key="1">
    <citation type="submission" date="2020-07" db="EMBL/GenBank/DDBJ databases">
        <title>Multicomponent nature underlies the extraordinary mechanical properties of spider dragline silk.</title>
        <authorList>
            <person name="Kono N."/>
            <person name="Nakamura H."/>
            <person name="Mori M."/>
            <person name="Yoshida Y."/>
            <person name="Ohtoshi R."/>
            <person name="Malay A.D."/>
            <person name="Moran D.A.P."/>
            <person name="Tomita M."/>
            <person name="Numata K."/>
            <person name="Arakawa K."/>
        </authorList>
    </citation>
    <scope>NUCLEOTIDE SEQUENCE</scope>
</reference>
<dbReference type="AlphaFoldDB" id="A0A8X6F9J2"/>
<dbReference type="EMBL" id="BMAO01011356">
    <property type="protein sequence ID" value="GFQ73079.1"/>
    <property type="molecule type" value="Genomic_DNA"/>
</dbReference>
<keyword evidence="2" id="KW-1185">Reference proteome</keyword>
<accession>A0A8X6F9J2</accession>
<proteinExistence type="predicted"/>
<organism evidence="1 2">
    <name type="scientific">Trichonephila clavata</name>
    <name type="common">Joro spider</name>
    <name type="synonym">Nephila clavata</name>
    <dbReference type="NCBI Taxonomy" id="2740835"/>
    <lineage>
        <taxon>Eukaryota</taxon>
        <taxon>Metazoa</taxon>
        <taxon>Ecdysozoa</taxon>
        <taxon>Arthropoda</taxon>
        <taxon>Chelicerata</taxon>
        <taxon>Arachnida</taxon>
        <taxon>Araneae</taxon>
        <taxon>Araneomorphae</taxon>
        <taxon>Entelegynae</taxon>
        <taxon>Araneoidea</taxon>
        <taxon>Nephilidae</taxon>
        <taxon>Trichonephila</taxon>
    </lineage>
</organism>
<gene>
    <name evidence="1" type="ORF">TNCT_715801</name>
</gene>
<evidence type="ECO:0000313" key="2">
    <source>
        <dbReference type="Proteomes" id="UP000887116"/>
    </source>
</evidence>
<name>A0A8X6F9J2_TRICU</name>
<dbReference type="Proteomes" id="UP000887116">
    <property type="component" value="Unassembled WGS sequence"/>
</dbReference>
<protein>
    <submittedName>
        <fullName evidence="1">Uncharacterized protein</fullName>
    </submittedName>
</protein>
<comment type="caution">
    <text evidence="1">The sequence shown here is derived from an EMBL/GenBank/DDBJ whole genome shotgun (WGS) entry which is preliminary data.</text>
</comment>
<evidence type="ECO:0000313" key="1">
    <source>
        <dbReference type="EMBL" id="GFQ73079.1"/>
    </source>
</evidence>
<sequence>MADSRMLEWDNMPVFLQRILLELLQIVLATMQRGTWIMQDGVFNILLSRALQNNSLIEKNACTGITTECVVQLSRVEACDLTAYTEDYNHAIQNYLLEQNPFDSILCSALNLLQDIKCCNVGFKANNSSQLLINFRRT</sequence>